<keyword evidence="4" id="KW-1185">Reference proteome</keyword>
<comment type="caution">
    <text evidence="3">The sequence shown here is derived from an EMBL/GenBank/DDBJ whole genome shotgun (WGS) entry which is preliminary data.</text>
</comment>
<accession>A0ABW0FHP4</accession>
<feature type="transmembrane region" description="Helical" evidence="2">
    <location>
        <begin position="103"/>
        <end position="124"/>
    </location>
</feature>
<feature type="region of interest" description="Disordered" evidence="1">
    <location>
        <begin position="1"/>
        <end position="37"/>
    </location>
</feature>
<keyword evidence="2" id="KW-1133">Transmembrane helix</keyword>
<name>A0ABW0FHP4_9MICO</name>
<gene>
    <name evidence="3" type="ORF">ACFPK8_11820</name>
</gene>
<reference evidence="4" key="1">
    <citation type="journal article" date="2019" name="Int. J. Syst. Evol. Microbiol.">
        <title>The Global Catalogue of Microorganisms (GCM) 10K type strain sequencing project: providing services to taxonomists for standard genome sequencing and annotation.</title>
        <authorList>
            <consortium name="The Broad Institute Genomics Platform"/>
            <consortium name="The Broad Institute Genome Sequencing Center for Infectious Disease"/>
            <person name="Wu L."/>
            <person name="Ma J."/>
        </authorList>
    </citation>
    <scope>NUCLEOTIDE SEQUENCE [LARGE SCALE GENOMIC DNA]</scope>
    <source>
        <strain evidence="4">CGMCC 1.16455</strain>
    </source>
</reference>
<dbReference type="EMBL" id="JBHSLN010000025">
    <property type="protein sequence ID" value="MFC5298201.1"/>
    <property type="molecule type" value="Genomic_DNA"/>
</dbReference>
<dbReference type="Proteomes" id="UP001595937">
    <property type="component" value="Unassembled WGS sequence"/>
</dbReference>
<proteinExistence type="predicted"/>
<keyword evidence="2" id="KW-0472">Membrane</keyword>
<dbReference type="GeneID" id="303296258"/>
<organism evidence="3 4">
    <name type="scientific">Brachybacterium tyrofermentans</name>
    <dbReference type="NCBI Taxonomy" id="47848"/>
    <lineage>
        <taxon>Bacteria</taxon>
        <taxon>Bacillati</taxon>
        <taxon>Actinomycetota</taxon>
        <taxon>Actinomycetes</taxon>
        <taxon>Micrococcales</taxon>
        <taxon>Dermabacteraceae</taxon>
        <taxon>Brachybacterium</taxon>
    </lineage>
</organism>
<evidence type="ECO:0000313" key="4">
    <source>
        <dbReference type="Proteomes" id="UP001595937"/>
    </source>
</evidence>
<evidence type="ECO:0008006" key="5">
    <source>
        <dbReference type="Google" id="ProtNLM"/>
    </source>
</evidence>
<evidence type="ECO:0000313" key="3">
    <source>
        <dbReference type="EMBL" id="MFC5298201.1"/>
    </source>
</evidence>
<protein>
    <recommendedName>
        <fullName evidence="5">5-bromo-4-chloroindolyl phosphate hydrolase</fullName>
    </recommendedName>
</protein>
<evidence type="ECO:0000256" key="1">
    <source>
        <dbReference type="SAM" id="MobiDB-lite"/>
    </source>
</evidence>
<keyword evidence="2" id="KW-0812">Transmembrane</keyword>
<evidence type="ECO:0000256" key="2">
    <source>
        <dbReference type="SAM" id="Phobius"/>
    </source>
</evidence>
<feature type="transmembrane region" description="Helical" evidence="2">
    <location>
        <begin position="73"/>
        <end position="97"/>
    </location>
</feature>
<dbReference type="RefSeq" id="WP_343922573.1">
    <property type="nucleotide sequence ID" value="NZ_BAAAIR010000016.1"/>
</dbReference>
<feature type="compositionally biased region" description="Polar residues" evidence="1">
    <location>
        <begin position="1"/>
        <end position="17"/>
    </location>
</feature>
<sequence length="299" mass="31304">MNDGNDPSAQRPTTGDSRSPDPVAPRDVAPGDVDLPWKATAERRNLWGPVEKPLEGTVHGPASSAVGRPRRPFLSVGLPMLTGGLVGVACLVLGLGTAIVGPLAALGIAVGAGVIAAGGSGAAVRALRPADPRPPTIEGGVSETTARMLEEISGATSALRRRTTELRRGATDPQVGLVLEHVEGLLRRIDAVAGSETIRTQRPYEGEVTMLDGMATRYLPELVDSAEDLGGFLATFRGEARKEALDNLGDIDQQLTVLGEGLEQIESGIVAGVSRSLDVHAEFLRTRFADQHVNPIIDV</sequence>